<dbReference type="InterPro" id="IPR006697">
    <property type="entry name" value="RecC"/>
</dbReference>
<gene>
    <name evidence="10 13" type="primary">recC</name>
    <name evidence="13" type="ORF">WKW80_20095</name>
</gene>
<evidence type="ECO:0000256" key="10">
    <source>
        <dbReference type="HAMAP-Rule" id="MF_01486"/>
    </source>
</evidence>
<accession>A0ABU8W341</accession>
<dbReference type="RefSeq" id="WP_340365343.1">
    <property type="nucleotide sequence ID" value="NZ_JBBKZV010000013.1"/>
</dbReference>
<dbReference type="Gene3D" id="3.40.50.300">
    <property type="entry name" value="P-loop containing nucleotide triphosphate hydrolases"/>
    <property type="match status" value="2"/>
</dbReference>
<comment type="subunit">
    <text evidence="10">Heterotrimer of RecB, RecC and RecD. All subunits contribute to DNA-binding.</text>
</comment>
<dbReference type="Gene3D" id="3.40.50.10930">
    <property type="match status" value="1"/>
</dbReference>
<evidence type="ECO:0000256" key="2">
    <source>
        <dbReference type="ARBA" id="ARBA00022741"/>
    </source>
</evidence>
<comment type="miscellaneous">
    <text evidence="10">In the RecBCD complex, RecB has a slow 3'-5' helicase, an exonuclease activity and loads RecA onto ssDNA, RecD has a fast 5'-3' helicase activity, while RecC stimulates the ATPase and processivity of the RecB helicase and contributes to recognition of the Chi site.</text>
</comment>
<evidence type="ECO:0000259" key="12">
    <source>
        <dbReference type="Pfam" id="PF17946"/>
    </source>
</evidence>
<evidence type="ECO:0000256" key="1">
    <source>
        <dbReference type="ARBA" id="ARBA00022722"/>
    </source>
</evidence>
<evidence type="ECO:0000256" key="4">
    <source>
        <dbReference type="ARBA" id="ARBA00022801"/>
    </source>
</evidence>
<dbReference type="SUPFAM" id="SSF52980">
    <property type="entry name" value="Restriction endonuclease-like"/>
    <property type="match status" value="1"/>
</dbReference>
<evidence type="ECO:0000256" key="3">
    <source>
        <dbReference type="ARBA" id="ARBA00022763"/>
    </source>
</evidence>
<keyword evidence="2 10" id="KW-0547">Nucleotide-binding</keyword>
<evidence type="ECO:0000256" key="8">
    <source>
        <dbReference type="ARBA" id="ARBA00023125"/>
    </source>
</evidence>
<keyword evidence="7 10" id="KW-0067">ATP-binding</keyword>
<dbReference type="SUPFAM" id="SSF52540">
    <property type="entry name" value="P-loop containing nucleoside triphosphate hydrolases"/>
    <property type="match status" value="2"/>
</dbReference>
<dbReference type="PIRSF" id="PIRSF000980">
    <property type="entry name" value="RecC"/>
    <property type="match status" value="1"/>
</dbReference>
<evidence type="ECO:0000313" key="13">
    <source>
        <dbReference type="EMBL" id="MEJ8824308.1"/>
    </source>
</evidence>
<reference evidence="13 14" key="1">
    <citation type="submission" date="2024-03" db="EMBL/GenBank/DDBJ databases">
        <title>Novel species of the genus Variovorax.</title>
        <authorList>
            <person name="Liu Q."/>
            <person name="Xin Y.-H."/>
        </authorList>
    </citation>
    <scope>NUCLEOTIDE SEQUENCE [LARGE SCALE GENOMIC DNA]</scope>
    <source>
        <strain evidence="13 14">KACC 18501</strain>
    </source>
</reference>
<keyword evidence="9 10" id="KW-0234">DNA repair</keyword>
<evidence type="ECO:0000256" key="6">
    <source>
        <dbReference type="ARBA" id="ARBA00022839"/>
    </source>
</evidence>
<dbReference type="PANTHER" id="PTHR30591">
    <property type="entry name" value="RECBCD ENZYME SUBUNIT RECC"/>
    <property type="match status" value="1"/>
</dbReference>
<dbReference type="NCBIfam" id="TIGR01450">
    <property type="entry name" value="recC"/>
    <property type="match status" value="1"/>
</dbReference>
<keyword evidence="14" id="KW-1185">Reference proteome</keyword>
<dbReference type="Gene3D" id="1.10.10.160">
    <property type="match status" value="1"/>
</dbReference>
<comment type="similarity">
    <text evidence="10">Belongs to the RecC family.</text>
</comment>
<keyword evidence="3 10" id="KW-0227">DNA damage</keyword>
<dbReference type="InterPro" id="IPR041500">
    <property type="entry name" value="RecC_C"/>
</dbReference>
<dbReference type="Pfam" id="PF17946">
    <property type="entry name" value="RecC_C"/>
    <property type="match status" value="1"/>
</dbReference>
<dbReference type="Proteomes" id="UP001363010">
    <property type="component" value="Unassembled WGS sequence"/>
</dbReference>
<sequence length="1191" mass="131820">MTDSALSPGFMAVHSNHPEALRDLMLAWMARHPLAPLEDEWVLVQSNGVAQWLKLSLARDADHGGVGVAAAIQTALPASFIWQAYRAVLGAQAVPAASPFDKSLLVWRLMRLLPALLAEEVFAPLARFLLDDADLRKRHQLAERLADLFDQYQVYRADWLADWAAGKDEIVVLRGGPQPVPPELRWQPRLWRALLDDVGPEGAASSRAAVHERFMAKASGWQGGRPAGLPRRLVVFGISSLPQQSLEVLAMLARWVQVLMCVHNPCEHDWSHIVADKDLLRAGRWRQRRRAGSEGAIPEEAMHLHAQPLLAAWGKQGRDFIRLLDVHDEQEAYAQRFAAIGQRIACFDANPCDTLLRQLQDDIRDLRPLPETREKWPAVDARADKSIAFHVTHGPQREVEVLHDQLLAAFAADDTLRPRDVIVMVPDVAAYAPHIQAVFGLLAPDDARHIPYTLADQGQRHHDPLLGALERLLALPQSRVAVSDVLDWLEVPALRARFGIDESQVPLLHRWISAANIRWGLHAAQRQTLDLPGALAQNSWDFGLQRMLLGYAVGASDAWAGVEPLDEIGGLDAALLGPLVQLLSTLESHWRTLATPATPAAWGERLRALLADFFETHDDADGFTLQRMATALQDWLEACATAGLTEALPLSVVREHWLAQIDQPTLSQAFFAGAVTFATLMPMRAIPFRVVALLGMNDGDYPRSRVPMDFDLMGHDYRPGDRSRREDDRYLFLEALLSARQKLHISWVGRSILDNSERPPSVLVAQLRDHLAAGWRLAGDETLPQDRAGQRLLQALTVEHRLQPFHPAYFTAGGDERLFSYAHGWRAATLSQAADASTGEALPPRSFEGPLTLRLLADFLKEPAKSFFRLRLGVHLESEDRVSEDQEPFELNALENWKLQDELIQVQRTALAEGSPREDAMNHQLERIARRGELSAGPFGVLLQQALADPMEKMFAEYATAQAEWPVVLPDEALDYLPQGMDESLRLVDWLGELRASASGDRCRLVLHSGSMVKDNQYRRDKMVAFWIAHVAGHLAGEPITTRIISKAGNVTLLPLGIGAAREYWLELLEAWQQGLRQPLPLALRTAFAWLDGGGKQAETPDPRAEKDARKCYGDPPTGAAGEAQFSAYLLRAFPDFDALWSRGEFARWTLALLKPLSDAVGKAAPKAAKAAPAAPAAPGSPASPAAKESA</sequence>
<name>A0ABU8W341_9BURK</name>
<dbReference type="EMBL" id="JBBKZV010000013">
    <property type="protein sequence ID" value="MEJ8824308.1"/>
    <property type="molecule type" value="Genomic_DNA"/>
</dbReference>
<comment type="caution">
    <text evidence="13">The sequence shown here is derived from an EMBL/GenBank/DDBJ whole genome shotgun (WGS) entry which is preliminary data.</text>
</comment>
<organism evidence="13 14">
    <name type="scientific">Variovorax humicola</name>
    <dbReference type="NCBI Taxonomy" id="1769758"/>
    <lineage>
        <taxon>Bacteria</taxon>
        <taxon>Pseudomonadati</taxon>
        <taxon>Pseudomonadota</taxon>
        <taxon>Betaproteobacteria</taxon>
        <taxon>Burkholderiales</taxon>
        <taxon>Comamonadaceae</taxon>
        <taxon>Variovorax</taxon>
    </lineage>
</organism>
<keyword evidence="1 10" id="KW-0540">Nuclease</keyword>
<dbReference type="PANTHER" id="PTHR30591:SF1">
    <property type="entry name" value="RECBCD ENZYME SUBUNIT RECC"/>
    <property type="match status" value="1"/>
</dbReference>
<protein>
    <recommendedName>
        <fullName evidence="10">RecBCD enzyme subunit RecC</fullName>
    </recommendedName>
    <alternativeName>
        <fullName evidence="10">Exonuclease V subunit RecC</fullName>
        <shortName evidence="10">ExoV subunit RecC</shortName>
    </alternativeName>
    <alternativeName>
        <fullName evidence="10">Helicase/nuclease RecBCD subunit RecC</fullName>
    </alternativeName>
</protein>
<keyword evidence="6 10" id="KW-0269">Exonuclease</keyword>
<feature type="compositionally biased region" description="Basic and acidic residues" evidence="11">
    <location>
        <begin position="1099"/>
        <end position="1113"/>
    </location>
</feature>
<dbReference type="Pfam" id="PF04257">
    <property type="entry name" value="Exonuc_V_gamma"/>
    <property type="match status" value="1"/>
</dbReference>
<evidence type="ECO:0000256" key="9">
    <source>
        <dbReference type="ARBA" id="ARBA00023204"/>
    </source>
</evidence>
<feature type="region of interest" description="Disordered" evidence="11">
    <location>
        <begin position="1165"/>
        <end position="1191"/>
    </location>
</feature>
<keyword evidence="4 10" id="KW-0378">Hydrolase</keyword>
<keyword evidence="8 10" id="KW-0238">DNA-binding</keyword>
<evidence type="ECO:0000256" key="7">
    <source>
        <dbReference type="ARBA" id="ARBA00022840"/>
    </source>
</evidence>
<feature type="domain" description="RecC C-terminal" evidence="12">
    <location>
        <begin position="850"/>
        <end position="1092"/>
    </location>
</feature>
<dbReference type="InterPro" id="IPR013986">
    <property type="entry name" value="DExx_box_DNA_helicase_dom_sf"/>
</dbReference>
<proteinExistence type="inferred from homology"/>
<dbReference type="InterPro" id="IPR027417">
    <property type="entry name" value="P-loop_NTPase"/>
</dbReference>
<dbReference type="GO" id="GO:0008854">
    <property type="term" value="F:exodeoxyribonuclease V activity"/>
    <property type="evidence" value="ECO:0007669"/>
    <property type="project" value="UniProtKB-EC"/>
</dbReference>
<dbReference type="Gene3D" id="1.10.10.990">
    <property type="match status" value="1"/>
</dbReference>
<evidence type="ECO:0000313" key="14">
    <source>
        <dbReference type="Proteomes" id="UP001363010"/>
    </source>
</evidence>
<keyword evidence="5 10" id="KW-0347">Helicase</keyword>
<evidence type="ECO:0000256" key="11">
    <source>
        <dbReference type="SAM" id="MobiDB-lite"/>
    </source>
</evidence>
<comment type="function">
    <text evidence="10">A helicase/nuclease that prepares dsDNA breaks (DSB) for recombinational DNA repair. Binds to DSBs and unwinds DNA via a highly rapid and processive ATP-dependent bidirectional helicase activity. Unwinds dsDNA until it encounters a Chi (crossover hotspot instigator) sequence from the 3' direction. Cuts ssDNA a few nucleotides 3' to the Chi site. The properties and activities of the enzyme are changed at Chi. The Chi-altered holoenzyme produces a long 3'-ssDNA overhang and facilitates RecA-binding to the ssDNA for homologous DNA recombination and repair. Holoenzyme degrades any linearized DNA that is unable to undergo homologous recombination. In the holoenzyme this subunit recognizes the wild-type Chi sequence, and when added to isolated RecB increases its ATP-dependent helicase processivity.</text>
</comment>
<feature type="region of interest" description="Disordered" evidence="11">
    <location>
        <begin position="1095"/>
        <end position="1117"/>
    </location>
</feature>
<evidence type="ECO:0000256" key="5">
    <source>
        <dbReference type="ARBA" id="ARBA00022806"/>
    </source>
</evidence>
<dbReference type="HAMAP" id="MF_01486">
    <property type="entry name" value="RecC"/>
    <property type="match status" value="1"/>
</dbReference>
<dbReference type="InterPro" id="IPR011335">
    <property type="entry name" value="Restrct_endonuc-II-like"/>
</dbReference>